<evidence type="ECO:0000259" key="7">
    <source>
        <dbReference type="Pfam" id="PF07022"/>
    </source>
</evidence>
<dbReference type="InterPro" id="IPR010982">
    <property type="entry name" value="Lambda_DNA-bd_dom_sf"/>
</dbReference>
<evidence type="ECO:0000256" key="4">
    <source>
        <dbReference type="ARBA" id="ARBA00023125"/>
    </source>
</evidence>
<protein>
    <submittedName>
        <fullName evidence="8">Phage repressor protein, putative</fullName>
    </submittedName>
</protein>
<dbReference type="PROSITE" id="PS00501">
    <property type="entry name" value="SPASE_I_1"/>
    <property type="match status" value="1"/>
</dbReference>
<dbReference type="PANTHER" id="PTHR40661">
    <property type="match status" value="1"/>
</dbReference>
<feature type="domain" description="Bacteriophage CI repressor N-terminal" evidence="7">
    <location>
        <begin position="24"/>
        <end position="70"/>
    </location>
</feature>
<reference evidence="8" key="1">
    <citation type="submission" date="2016-10" db="EMBL/GenBank/DDBJ databases">
        <authorList>
            <person name="de Groot N.N."/>
        </authorList>
    </citation>
    <scope>NUCLEOTIDE SEQUENCE</scope>
</reference>
<proteinExistence type="predicted"/>
<evidence type="ECO:0000256" key="2">
    <source>
        <dbReference type="ARBA" id="ARBA00022801"/>
    </source>
</evidence>
<dbReference type="Gene3D" id="1.10.260.40">
    <property type="entry name" value="lambda repressor-like DNA-binding domains"/>
    <property type="match status" value="1"/>
</dbReference>
<keyword evidence="3" id="KW-0805">Transcription regulation</keyword>
<sequence>MNFSSVMERLATILERDGGKKIFDKEIAEALGMTGSQYSNAKKRNSIPYDKISELCAKNRISINWVLYEQNTEMLKTDMEQGFQIKLFNNVNASAGGGAFNDDENFTYLSLDPAYVRLLGVSEKDKIDAITVTGESMEPTLRDGSIILIDRNKTDIVNGSIFVINAGGTVYIKRLMMNPNGNIDMISDNSIIPKQEASIEESIVIGRVIGALERI</sequence>
<dbReference type="PANTHER" id="PTHR40661:SF3">
    <property type="entry name" value="FELS-1 PROPHAGE TRANSCRIPTIONAL REGULATOR"/>
    <property type="match status" value="1"/>
</dbReference>
<feature type="domain" description="Peptidase S24/S26A/S26B/S26C" evidence="6">
    <location>
        <begin position="92"/>
        <end position="209"/>
    </location>
</feature>
<dbReference type="CDD" id="cd06529">
    <property type="entry name" value="S24_LexA-like"/>
    <property type="match status" value="1"/>
</dbReference>
<evidence type="ECO:0000256" key="5">
    <source>
        <dbReference type="ARBA" id="ARBA00023163"/>
    </source>
</evidence>
<gene>
    <name evidence="8" type="ORF">MNB_SV-3-147</name>
</gene>
<evidence type="ECO:0000259" key="6">
    <source>
        <dbReference type="Pfam" id="PF00717"/>
    </source>
</evidence>
<dbReference type="SUPFAM" id="SSF51306">
    <property type="entry name" value="LexA/Signal peptidase"/>
    <property type="match status" value="1"/>
</dbReference>
<keyword evidence="1" id="KW-0645">Protease</keyword>
<dbReference type="InterPro" id="IPR019756">
    <property type="entry name" value="Pept_S26A_signal_pept_1_Ser-AS"/>
</dbReference>
<evidence type="ECO:0000313" key="8">
    <source>
        <dbReference type="EMBL" id="SFV55880.1"/>
    </source>
</evidence>
<evidence type="ECO:0000256" key="3">
    <source>
        <dbReference type="ARBA" id="ARBA00023015"/>
    </source>
</evidence>
<dbReference type="GO" id="GO:0045892">
    <property type="term" value="P:negative regulation of DNA-templated transcription"/>
    <property type="evidence" value="ECO:0007669"/>
    <property type="project" value="InterPro"/>
</dbReference>
<dbReference type="Gene3D" id="2.10.109.10">
    <property type="entry name" value="Umud Fragment, subunit A"/>
    <property type="match status" value="1"/>
</dbReference>
<dbReference type="GO" id="GO:0003677">
    <property type="term" value="F:DNA binding"/>
    <property type="evidence" value="ECO:0007669"/>
    <property type="project" value="UniProtKB-KW"/>
</dbReference>
<dbReference type="GO" id="GO:0016020">
    <property type="term" value="C:membrane"/>
    <property type="evidence" value="ECO:0007669"/>
    <property type="project" value="InterPro"/>
</dbReference>
<dbReference type="Pfam" id="PF07022">
    <property type="entry name" value="Phage_CI_repr"/>
    <property type="match status" value="1"/>
</dbReference>
<keyword evidence="5" id="KW-0804">Transcription</keyword>
<dbReference type="InterPro" id="IPR039418">
    <property type="entry name" value="LexA-like"/>
</dbReference>
<dbReference type="InterPro" id="IPR015927">
    <property type="entry name" value="Peptidase_S24_S26A/B/C"/>
</dbReference>
<dbReference type="InterPro" id="IPR010744">
    <property type="entry name" value="Phage_CI_N"/>
</dbReference>
<accession>A0A1W1BQP1</accession>
<dbReference type="Pfam" id="PF00717">
    <property type="entry name" value="Peptidase_S24"/>
    <property type="match status" value="1"/>
</dbReference>
<keyword evidence="4" id="KW-0238">DNA-binding</keyword>
<dbReference type="GO" id="GO:0006508">
    <property type="term" value="P:proteolysis"/>
    <property type="evidence" value="ECO:0007669"/>
    <property type="project" value="UniProtKB-KW"/>
</dbReference>
<organism evidence="8">
    <name type="scientific">hydrothermal vent metagenome</name>
    <dbReference type="NCBI Taxonomy" id="652676"/>
    <lineage>
        <taxon>unclassified sequences</taxon>
        <taxon>metagenomes</taxon>
        <taxon>ecological metagenomes</taxon>
    </lineage>
</organism>
<evidence type="ECO:0000256" key="1">
    <source>
        <dbReference type="ARBA" id="ARBA00022670"/>
    </source>
</evidence>
<name>A0A1W1BQP1_9ZZZZ</name>
<keyword evidence="2" id="KW-0378">Hydrolase</keyword>
<dbReference type="AlphaFoldDB" id="A0A1W1BQP1"/>
<dbReference type="EMBL" id="FPHI01000012">
    <property type="protein sequence ID" value="SFV55880.1"/>
    <property type="molecule type" value="Genomic_DNA"/>
</dbReference>
<dbReference type="GO" id="GO:0004252">
    <property type="term" value="F:serine-type endopeptidase activity"/>
    <property type="evidence" value="ECO:0007669"/>
    <property type="project" value="InterPro"/>
</dbReference>
<dbReference type="InterPro" id="IPR036286">
    <property type="entry name" value="LexA/Signal_pep-like_sf"/>
</dbReference>